<dbReference type="PIRSF" id="PIRSF026991">
    <property type="entry name" value="Mnd1"/>
    <property type="match status" value="1"/>
</dbReference>
<dbReference type="OrthoDB" id="273345at2759"/>
<dbReference type="STRING" id="543379.A0A232EMP4"/>
<evidence type="ECO:0000313" key="9">
    <source>
        <dbReference type="EMBL" id="OXU19633.1"/>
    </source>
</evidence>
<proteinExistence type="inferred from homology"/>
<comment type="caution">
    <text evidence="9">The sequence shown here is derived from an EMBL/GenBank/DDBJ whole genome shotgun (WGS) entry which is preliminary data.</text>
</comment>
<evidence type="ECO:0000256" key="4">
    <source>
        <dbReference type="ARBA" id="ARBA00023242"/>
    </source>
</evidence>
<dbReference type="Gene3D" id="1.10.10.10">
    <property type="entry name" value="Winged helix-like DNA-binding domain superfamily/Winged helix DNA-binding domain"/>
    <property type="match status" value="1"/>
</dbReference>
<feature type="domain" description="Leucine zipper with capping helix" evidence="8">
    <location>
        <begin position="150"/>
        <end position="204"/>
    </location>
</feature>
<feature type="domain" description="Mnd1 HTH" evidence="7">
    <location>
        <begin position="16"/>
        <end position="75"/>
    </location>
</feature>
<dbReference type="Proteomes" id="UP000215335">
    <property type="component" value="Unassembled WGS sequence"/>
</dbReference>
<accession>A0A232EMP4</accession>
<evidence type="ECO:0000256" key="3">
    <source>
        <dbReference type="ARBA" id="ARBA00023054"/>
    </source>
</evidence>
<protein>
    <recommendedName>
        <fullName evidence="5">Meiotic nuclear division protein 1 homolog</fullName>
    </recommendedName>
</protein>
<keyword evidence="3 6" id="KW-0175">Coiled coil</keyword>
<dbReference type="AlphaFoldDB" id="A0A232EMP4"/>
<dbReference type="EMBL" id="NNAY01003318">
    <property type="protein sequence ID" value="OXU19633.1"/>
    <property type="molecule type" value="Genomic_DNA"/>
</dbReference>
<reference evidence="9 10" key="1">
    <citation type="journal article" date="2017" name="Curr. Biol.">
        <title>The Evolution of Venom by Co-option of Single-Copy Genes.</title>
        <authorList>
            <person name="Martinson E.O."/>
            <person name="Mrinalini"/>
            <person name="Kelkar Y.D."/>
            <person name="Chang C.H."/>
            <person name="Werren J.H."/>
        </authorList>
    </citation>
    <scope>NUCLEOTIDE SEQUENCE [LARGE SCALE GENOMIC DNA]</scope>
    <source>
        <strain evidence="9 10">Alberta</strain>
        <tissue evidence="9">Whole body</tissue>
    </source>
</reference>
<organism evidence="9 10">
    <name type="scientific">Trichomalopsis sarcophagae</name>
    <dbReference type="NCBI Taxonomy" id="543379"/>
    <lineage>
        <taxon>Eukaryota</taxon>
        <taxon>Metazoa</taxon>
        <taxon>Ecdysozoa</taxon>
        <taxon>Arthropoda</taxon>
        <taxon>Hexapoda</taxon>
        <taxon>Insecta</taxon>
        <taxon>Pterygota</taxon>
        <taxon>Neoptera</taxon>
        <taxon>Endopterygota</taxon>
        <taxon>Hymenoptera</taxon>
        <taxon>Apocrita</taxon>
        <taxon>Proctotrupomorpha</taxon>
        <taxon>Chalcidoidea</taxon>
        <taxon>Pteromalidae</taxon>
        <taxon>Pteromalinae</taxon>
        <taxon>Trichomalopsis</taxon>
    </lineage>
</organism>
<comment type="function">
    <text evidence="5">Required for proper homologous chromosome pairing and efficient cross-over and intragenic recombination during meiosis.</text>
</comment>
<dbReference type="InterPro" id="IPR036388">
    <property type="entry name" value="WH-like_DNA-bd_sf"/>
</dbReference>
<dbReference type="InterPro" id="IPR040453">
    <property type="entry name" value="Mnd1_HTH"/>
</dbReference>
<comment type="similarity">
    <text evidence="2 5">Belongs to the MND1 family.</text>
</comment>
<comment type="subcellular location">
    <subcellularLocation>
        <location evidence="1 5">Nucleus</location>
    </subcellularLocation>
</comment>
<dbReference type="InterPro" id="IPR005647">
    <property type="entry name" value="Mnd1"/>
</dbReference>
<evidence type="ECO:0000256" key="6">
    <source>
        <dbReference type="SAM" id="Coils"/>
    </source>
</evidence>
<dbReference type="GO" id="GO:0003690">
    <property type="term" value="F:double-stranded DNA binding"/>
    <property type="evidence" value="ECO:0007669"/>
    <property type="project" value="InterPro"/>
</dbReference>
<keyword evidence="4 5" id="KW-0539">Nucleus</keyword>
<sequence length="205" mass="23995">MSKRKRVTADEKRTRMLGYFHEKKEFFTLKELETAVPKECGIIQQAVKDVLQALVDDGLVHSDKIGTSVYFWSFPGERIPALEAQIGETGKKILSLETKLERLKCDIKKEEENKVDFEKTKAILQEIEILKNKEEKLKKQIIKFSDADPEVIDELNKKAKFYKDGANTWTDNIFNLKTWCNNKFNIEESELNKQFRIPEDLDYLE</sequence>
<evidence type="ECO:0000259" key="7">
    <source>
        <dbReference type="Pfam" id="PF03962"/>
    </source>
</evidence>
<evidence type="ECO:0000313" key="10">
    <source>
        <dbReference type="Proteomes" id="UP000215335"/>
    </source>
</evidence>
<evidence type="ECO:0000256" key="5">
    <source>
        <dbReference type="PIRNR" id="PIRNR026991"/>
    </source>
</evidence>
<dbReference type="InterPro" id="IPR040661">
    <property type="entry name" value="LZ3wCH"/>
</dbReference>
<dbReference type="GO" id="GO:0007131">
    <property type="term" value="P:reciprocal meiotic recombination"/>
    <property type="evidence" value="ECO:0007669"/>
    <property type="project" value="InterPro"/>
</dbReference>
<feature type="coiled-coil region" evidence="6">
    <location>
        <begin position="93"/>
        <end position="147"/>
    </location>
</feature>
<evidence type="ECO:0000256" key="2">
    <source>
        <dbReference type="ARBA" id="ARBA00005981"/>
    </source>
</evidence>
<dbReference type="Pfam" id="PF18517">
    <property type="entry name" value="LZ3wCH"/>
    <property type="match status" value="1"/>
</dbReference>
<dbReference type="Pfam" id="PF03962">
    <property type="entry name" value="Mnd1"/>
    <property type="match status" value="1"/>
</dbReference>
<keyword evidence="10" id="KW-1185">Reference proteome</keyword>
<gene>
    <name evidence="9" type="ORF">TSAR_014867</name>
</gene>
<dbReference type="GO" id="GO:0005634">
    <property type="term" value="C:nucleus"/>
    <property type="evidence" value="ECO:0007669"/>
    <property type="project" value="UniProtKB-SubCell"/>
</dbReference>
<evidence type="ECO:0000259" key="8">
    <source>
        <dbReference type="Pfam" id="PF18517"/>
    </source>
</evidence>
<name>A0A232EMP4_9HYME</name>
<evidence type="ECO:0000256" key="1">
    <source>
        <dbReference type="ARBA" id="ARBA00004123"/>
    </source>
</evidence>